<dbReference type="Gene3D" id="1.20.120.330">
    <property type="entry name" value="Nucleotidyltransferases domain 2"/>
    <property type="match status" value="1"/>
</dbReference>
<dbReference type="OrthoDB" id="1446962at2"/>
<evidence type="ECO:0000313" key="2">
    <source>
        <dbReference type="EMBL" id="RZS76310.1"/>
    </source>
</evidence>
<evidence type="ECO:0000313" key="3">
    <source>
        <dbReference type="Proteomes" id="UP000293874"/>
    </source>
</evidence>
<dbReference type="InterPro" id="IPR007842">
    <property type="entry name" value="HEPN_dom"/>
</dbReference>
<reference evidence="2 3" key="1">
    <citation type="submission" date="2019-02" db="EMBL/GenBank/DDBJ databases">
        <title>Genomic Encyclopedia of Type Strains, Phase IV (KMG-IV): sequencing the most valuable type-strain genomes for metagenomic binning, comparative biology and taxonomic classification.</title>
        <authorList>
            <person name="Goeker M."/>
        </authorList>
    </citation>
    <scope>NUCLEOTIDE SEQUENCE [LARGE SCALE GENOMIC DNA]</scope>
    <source>
        <strain evidence="2 3">DSM 18116</strain>
    </source>
</reference>
<feature type="domain" description="HEPN" evidence="1">
    <location>
        <begin position="239"/>
        <end position="350"/>
    </location>
</feature>
<sequence length="374" mass="43075">MNLPTSLRQELFRSTLSDDEITDPFLVIKSFFDSGSLQDNRDQFNTLLEVVYTESFGELESGDKWLLTTHLKGMERLIDASYLIHKSRDKERRLFHMQDVEITAVRADTTKTIFQKIVDLIRIISDAGKIYTIKSSEDSANPHNSRYDFLVLLDHPQFGFLEMEKKIEQACQEFGSVVPTFHRIGDLRNEPEVGLILHYTTCTKENLVFERNDQKLSFPDKSICLAIAAKARKRFGLEMKKALGFLSGAQFCISHTLDMNLGTYLLHQATELSCRAILASYLDYQIHGHNLHLLLRHIHRISEDLTNILSKGTPAENELLNLLNQSYSSARYTNSFSITTKQTNELLKRVTAFMNTVDQTFEQKMKEFEAKFNR</sequence>
<dbReference type="Proteomes" id="UP000293874">
    <property type="component" value="Unassembled WGS sequence"/>
</dbReference>
<protein>
    <submittedName>
        <fullName evidence="2">HEPN domain-containing protein</fullName>
    </submittedName>
</protein>
<dbReference type="AlphaFoldDB" id="A0A4Q7N5N5"/>
<dbReference type="SUPFAM" id="SSF81593">
    <property type="entry name" value="Nucleotidyltransferase substrate binding subunit/domain"/>
    <property type="match status" value="1"/>
</dbReference>
<proteinExistence type="predicted"/>
<dbReference type="SMART" id="SM00748">
    <property type="entry name" value="HEPN"/>
    <property type="match status" value="1"/>
</dbReference>
<dbReference type="EMBL" id="SGXA01000001">
    <property type="protein sequence ID" value="RZS76310.1"/>
    <property type="molecule type" value="Genomic_DNA"/>
</dbReference>
<comment type="caution">
    <text evidence="2">The sequence shown here is derived from an EMBL/GenBank/DDBJ whole genome shotgun (WGS) entry which is preliminary data.</text>
</comment>
<keyword evidence="3" id="KW-1185">Reference proteome</keyword>
<dbReference type="RefSeq" id="WP_130540614.1">
    <property type="nucleotide sequence ID" value="NZ_CP042431.1"/>
</dbReference>
<dbReference type="Pfam" id="PF05168">
    <property type="entry name" value="HEPN"/>
    <property type="match status" value="1"/>
</dbReference>
<evidence type="ECO:0000259" key="1">
    <source>
        <dbReference type="SMART" id="SM00748"/>
    </source>
</evidence>
<gene>
    <name evidence="2" type="ORF">EV199_2191</name>
</gene>
<name>A0A4Q7N5N5_9BACT</name>
<organism evidence="2 3">
    <name type="scientific">Pseudobacter ginsenosidimutans</name>
    <dbReference type="NCBI Taxonomy" id="661488"/>
    <lineage>
        <taxon>Bacteria</taxon>
        <taxon>Pseudomonadati</taxon>
        <taxon>Bacteroidota</taxon>
        <taxon>Chitinophagia</taxon>
        <taxon>Chitinophagales</taxon>
        <taxon>Chitinophagaceae</taxon>
        <taxon>Pseudobacter</taxon>
    </lineage>
</organism>
<accession>A0A4Q7N5N5</accession>